<dbReference type="EMBL" id="SESI01000001">
    <property type="protein sequence ID" value="TQQ81894.1"/>
    <property type="molecule type" value="Genomic_DNA"/>
</dbReference>
<accession>A0A544QR23</accession>
<sequence length="367" mass="41169">MYDLFRRAEQRDPSYSFSSEDGEWQYERVAADGGVVAAEPTTHRVPTAQKQSVTKAANDFLADLELDLRERLADYEPVTAERPTRTGAVDLVMFRTDDHIGSTETVADKNGTKVEIHNSEKAINRVYQHLQDVLLWKIELEELGRTVDTVHLLMNGDHITGEDIYEGQGFEVDSTLREQVRDGSTTYVDVIRILSAEFNSVQVVCQHGNHGELRTGSQSSEANADDLMFDAIDLALRQSDLDNINLITNHIDTHIEFDMRGHRGYMRHGQDTLGHIGTTSGEQRWQAWLLQSIDEHDGDGWDVGYVGHYHELKVEPVNGRPVLMGGTPQPASDYENSLGIPPGRPGAWTHTVTDTEPIGDLRPTYFT</sequence>
<gene>
    <name evidence="1" type="ORF">EWF95_02850</name>
</gene>
<dbReference type="OrthoDB" id="199411at2157"/>
<comment type="caution">
    <text evidence="1">The sequence shown here is derived from an EMBL/GenBank/DDBJ whole genome shotgun (WGS) entry which is preliminary data.</text>
</comment>
<dbReference type="AlphaFoldDB" id="A0A544QR23"/>
<evidence type="ECO:0008006" key="3">
    <source>
        <dbReference type="Google" id="ProtNLM"/>
    </source>
</evidence>
<evidence type="ECO:0000313" key="2">
    <source>
        <dbReference type="Proteomes" id="UP000315385"/>
    </source>
</evidence>
<reference evidence="1 2" key="1">
    <citation type="submission" date="2019-02" db="EMBL/GenBank/DDBJ databases">
        <title>Halonotius sp. a new haloqrchaeon isolated from saline water.</title>
        <authorList>
            <person name="Duran-Viseras A."/>
            <person name="Sanchez-Porro C."/>
            <person name="Ventosa A."/>
        </authorList>
    </citation>
    <scope>NUCLEOTIDE SEQUENCE [LARGE SCALE GENOMIC DNA]</scope>
    <source>
        <strain evidence="1 2">F9-27</strain>
    </source>
</reference>
<dbReference type="Proteomes" id="UP000315385">
    <property type="component" value="Unassembled WGS sequence"/>
</dbReference>
<evidence type="ECO:0000313" key="1">
    <source>
        <dbReference type="EMBL" id="TQQ81894.1"/>
    </source>
</evidence>
<dbReference type="RefSeq" id="WP_142442546.1">
    <property type="nucleotide sequence ID" value="NZ_SESI01000001.1"/>
</dbReference>
<organism evidence="1 2">
    <name type="scientific">Halonotius roseus</name>
    <dbReference type="NCBI Taxonomy" id="2511997"/>
    <lineage>
        <taxon>Archaea</taxon>
        <taxon>Methanobacteriati</taxon>
        <taxon>Methanobacteriota</taxon>
        <taxon>Stenosarchaea group</taxon>
        <taxon>Halobacteria</taxon>
        <taxon>Halobacteriales</taxon>
        <taxon>Haloferacaceae</taxon>
        <taxon>Halonotius</taxon>
    </lineage>
</organism>
<keyword evidence="2" id="KW-1185">Reference proteome</keyword>
<name>A0A544QR23_9EURY</name>
<protein>
    <recommendedName>
        <fullName evidence="3">Calcineurin-like phosphoesterase domain-containing protein</fullName>
    </recommendedName>
</protein>
<proteinExistence type="predicted"/>